<organism evidence="10 11">
    <name type="scientific">Janibacter terrae</name>
    <dbReference type="NCBI Taxonomy" id="103817"/>
    <lineage>
        <taxon>Bacteria</taxon>
        <taxon>Bacillati</taxon>
        <taxon>Actinomycetota</taxon>
        <taxon>Actinomycetes</taxon>
        <taxon>Micrococcales</taxon>
        <taxon>Intrasporangiaceae</taxon>
        <taxon>Janibacter</taxon>
    </lineage>
</organism>
<evidence type="ECO:0000256" key="5">
    <source>
        <dbReference type="ARBA" id="ARBA00022670"/>
    </source>
</evidence>
<keyword evidence="8" id="KW-0963">Cytoplasm</keyword>
<dbReference type="InterPro" id="IPR023042">
    <property type="entry name" value="Peptidase_M17_leu_NH2_pept"/>
</dbReference>
<evidence type="ECO:0000256" key="4">
    <source>
        <dbReference type="ARBA" id="ARBA00022438"/>
    </source>
</evidence>
<dbReference type="Pfam" id="PF00883">
    <property type="entry name" value="Peptidase_M17"/>
    <property type="match status" value="1"/>
</dbReference>
<dbReference type="RefSeq" id="WP_068325734.1">
    <property type="nucleotide sequence ID" value="NZ_CP104874.1"/>
</dbReference>
<keyword evidence="11" id="KW-1185">Reference proteome</keyword>
<evidence type="ECO:0000256" key="7">
    <source>
        <dbReference type="ARBA" id="ARBA00049972"/>
    </source>
</evidence>
<keyword evidence="8" id="KW-0464">Manganese</keyword>
<evidence type="ECO:0000256" key="6">
    <source>
        <dbReference type="ARBA" id="ARBA00022801"/>
    </source>
</evidence>
<keyword evidence="6 8" id="KW-0378">Hydrolase</keyword>
<dbReference type="HAMAP" id="MF_00181">
    <property type="entry name" value="Cytosol_peptidase_M17"/>
    <property type="match status" value="1"/>
</dbReference>
<comment type="catalytic activity">
    <reaction evidence="2 8">
        <text>Release of an N-terminal amino acid, preferentially leucine, but not glutamic or aspartic acids.</text>
        <dbReference type="EC" id="3.4.11.10"/>
    </reaction>
</comment>
<dbReference type="PANTHER" id="PTHR11963:SF20">
    <property type="entry name" value="PEPTIDASE B"/>
    <property type="match status" value="1"/>
</dbReference>
<comment type="similarity">
    <text evidence="3 8">Belongs to the peptidase M17 family.</text>
</comment>
<accession>A0ABZ2FEL2</accession>
<name>A0ABZ2FEL2_9MICO</name>
<dbReference type="PRINTS" id="PR00481">
    <property type="entry name" value="LAMNOPPTDASE"/>
</dbReference>
<dbReference type="PROSITE" id="PS00631">
    <property type="entry name" value="CYTOSOL_AP"/>
    <property type="match status" value="1"/>
</dbReference>
<dbReference type="EMBL" id="CP104874">
    <property type="protein sequence ID" value="WWF05767.1"/>
    <property type="molecule type" value="Genomic_DNA"/>
</dbReference>
<protein>
    <recommendedName>
        <fullName evidence="8">Probable cytosol aminopeptidase</fullName>
        <ecNumber evidence="8">3.4.11.1</ecNumber>
    </recommendedName>
    <alternativeName>
        <fullName evidence="8">Leucine aminopeptidase</fullName>
        <shortName evidence="8">LAP</shortName>
        <ecNumber evidence="8">3.4.11.10</ecNumber>
    </alternativeName>
    <alternativeName>
        <fullName evidence="8">Leucyl aminopeptidase</fullName>
    </alternativeName>
</protein>
<evidence type="ECO:0000256" key="8">
    <source>
        <dbReference type="HAMAP-Rule" id="MF_00181"/>
    </source>
</evidence>
<dbReference type="EC" id="3.4.11.10" evidence="8"/>
<sequence length="489" mass="50607">MPETDLLSPPTTDLTTAPDLAAALADATGEGGIDLLVVDAAHLSALADAGVALPDGAAGLLVDADDLVELTRPDASRSIARVAGVATPADRDALRRLGARAGRAGADLGRVVVAVAADDLRPLVEGLVLGGYRSARRGPEGPVPGLQPAAATVLVTDGAALDVDHVVAVTSASLVARNLANTPSNLKDPQWMVERAREVAERRGLEIEVWDEQRLAAEGFGGLLAVGGGSVRPPRLVRLTHGTKGESPHVVLVGKGITFDTGGINVKPAAGMVSMRTDMSGSAVVLSVIDAVARLDLPVHLSVLLPLAENAFGEASYRPSDVIAPYGGRRTVEVTNTDAEGRIVLADALAYADDHLEPDVLVDVATLTGAARVALARSMAALFTPDDALAEELSAAGAATGEPYWRLPLHEEYRAYLRSDVADLDNAPGKVGAVTAALFLQEFVGERRWAHLDIAGPGRSDDDTGLLSVGATGYGARTLLTWLEQPEGI</sequence>
<dbReference type="Gene3D" id="3.40.630.10">
    <property type="entry name" value="Zn peptidases"/>
    <property type="match status" value="1"/>
</dbReference>
<feature type="binding site" evidence="8">
    <location>
        <position position="338"/>
    </location>
    <ligand>
        <name>Mn(2+)</name>
        <dbReference type="ChEBI" id="CHEBI:29035"/>
        <label>1</label>
    </ligand>
</feature>
<feature type="binding site" evidence="8">
    <location>
        <position position="278"/>
    </location>
    <ligand>
        <name>Mn(2+)</name>
        <dbReference type="ChEBI" id="CHEBI:29035"/>
        <label>2</label>
    </ligand>
</feature>
<keyword evidence="8" id="KW-0479">Metal-binding</keyword>
<dbReference type="PANTHER" id="PTHR11963">
    <property type="entry name" value="LEUCINE AMINOPEPTIDASE-RELATED"/>
    <property type="match status" value="1"/>
</dbReference>
<feature type="binding site" evidence="8">
    <location>
        <position position="255"/>
    </location>
    <ligand>
        <name>Mn(2+)</name>
        <dbReference type="ChEBI" id="CHEBI:29035"/>
        <label>2</label>
    </ligand>
</feature>
<dbReference type="InterPro" id="IPR011356">
    <property type="entry name" value="Leucine_aapep/pepB"/>
</dbReference>
<gene>
    <name evidence="8" type="primary">pepA</name>
    <name evidence="10" type="ORF">N5P18_02510</name>
</gene>
<dbReference type="EC" id="3.4.11.1" evidence="8"/>
<comment type="function">
    <text evidence="7 8">Presumably involved in the processing and regular turnover of intracellular proteins. Catalyzes the removal of unsubstituted N-terminal amino acids from various peptides.</text>
</comment>
<dbReference type="Proteomes" id="UP001381003">
    <property type="component" value="Chromosome"/>
</dbReference>
<dbReference type="CDD" id="cd00433">
    <property type="entry name" value="Peptidase_M17"/>
    <property type="match status" value="1"/>
</dbReference>
<evidence type="ECO:0000259" key="9">
    <source>
        <dbReference type="PROSITE" id="PS00631"/>
    </source>
</evidence>
<feature type="binding site" evidence="8">
    <location>
        <position position="260"/>
    </location>
    <ligand>
        <name>Mn(2+)</name>
        <dbReference type="ChEBI" id="CHEBI:29035"/>
        <label>1</label>
    </ligand>
</feature>
<evidence type="ECO:0000256" key="3">
    <source>
        <dbReference type="ARBA" id="ARBA00009528"/>
    </source>
</evidence>
<feature type="binding site" evidence="8">
    <location>
        <position position="340"/>
    </location>
    <ligand>
        <name>Mn(2+)</name>
        <dbReference type="ChEBI" id="CHEBI:29035"/>
        <label>1</label>
    </ligand>
</feature>
<comment type="catalytic activity">
    <reaction evidence="1 8">
        <text>Release of an N-terminal amino acid, Xaa-|-Yaa-, in which Xaa is preferably Leu, but may be other amino acids including Pro although not Arg or Lys, and Yaa may be Pro. Amino acid amides and methyl esters are also readily hydrolyzed, but rates on arylamides are exceedingly low.</text>
        <dbReference type="EC" id="3.4.11.1"/>
    </reaction>
</comment>
<reference evidence="10 11" key="1">
    <citation type="submission" date="2022-09" db="EMBL/GenBank/DDBJ databases">
        <title>Complete genome sequence of Janibacter terrae strain COS04-44, PCL-degrading bacteria isolated from oil spilled coast.</title>
        <authorList>
            <person name="Park H."/>
            <person name="Kim J.Y."/>
            <person name="An S.H."/>
            <person name="Lee C.M."/>
            <person name="Weon H.-Y."/>
        </authorList>
    </citation>
    <scope>NUCLEOTIDE SEQUENCE [LARGE SCALE GENOMIC DNA]</scope>
    <source>
        <strain evidence="10 11">COS04-44</strain>
    </source>
</reference>
<dbReference type="SUPFAM" id="SSF53187">
    <property type="entry name" value="Zn-dependent exopeptidases"/>
    <property type="match status" value="1"/>
</dbReference>
<keyword evidence="4 8" id="KW-0031">Aminopeptidase</keyword>
<feature type="domain" description="Cytosol aminopeptidase" evidence="9">
    <location>
        <begin position="336"/>
        <end position="343"/>
    </location>
</feature>
<evidence type="ECO:0000313" key="11">
    <source>
        <dbReference type="Proteomes" id="UP001381003"/>
    </source>
</evidence>
<feature type="binding site" evidence="8">
    <location>
        <position position="340"/>
    </location>
    <ligand>
        <name>Mn(2+)</name>
        <dbReference type="ChEBI" id="CHEBI:29035"/>
        <label>2</label>
    </ligand>
</feature>
<evidence type="ECO:0000256" key="1">
    <source>
        <dbReference type="ARBA" id="ARBA00000135"/>
    </source>
</evidence>
<proteinExistence type="inferred from homology"/>
<comment type="cofactor">
    <cofactor evidence="8">
        <name>Mn(2+)</name>
        <dbReference type="ChEBI" id="CHEBI:29035"/>
    </cofactor>
    <text evidence="8">Binds 2 manganese ions per subunit.</text>
</comment>
<comment type="subcellular location">
    <subcellularLocation>
        <location evidence="8">Cytoplasm</location>
    </subcellularLocation>
</comment>
<keyword evidence="5 8" id="KW-0645">Protease</keyword>
<feature type="binding site" evidence="8">
    <location>
        <position position="260"/>
    </location>
    <ligand>
        <name>Mn(2+)</name>
        <dbReference type="ChEBI" id="CHEBI:29035"/>
        <label>2</label>
    </ligand>
</feature>
<dbReference type="GO" id="GO:0004177">
    <property type="term" value="F:aminopeptidase activity"/>
    <property type="evidence" value="ECO:0007669"/>
    <property type="project" value="UniProtKB-KW"/>
</dbReference>
<feature type="active site" evidence="8">
    <location>
        <position position="267"/>
    </location>
</feature>
<dbReference type="InterPro" id="IPR000819">
    <property type="entry name" value="Peptidase_M17_C"/>
</dbReference>
<evidence type="ECO:0000256" key="2">
    <source>
        <dbReference type="ARBA" id="ARBA00000967"/>
    </source>
</evidence>
<feature type="active site" evidence="8">
    <location>
        <position position="342"/>
    </location>
</feature>
<evidence type="ECO:0000313" key="10">
    <source>
        <dbReference type="EMBL" id="WWF05767.1"/>
    </source>
</evidence>